<evidence type="ECO:0000259" key="1">
    <source>
        <dbReference type="Pfam" id="PF25355"/>
    </source>
</evidence>
<name>A0ABD7HKX3_9MYCO</name>
<dbReference type="Proteomes" id="UP000284557">
    <property type="component" value="Unassembled WGS sequence"/>
</dbReference>
<dbReference type="EMBL" id="QXBN01000015">
    <property type="protein sequence ID" value="RIT35123.1"/>
    <property type="molecule type" value="Genomic_DNA"/>
</dbReference>
<reference evidence="2 3" key="1">
    <citation type="submission" date="2018-08" db="EMBL/GenBank/DDBJ databases">
        <title>Linezolid Resistance in Mycobacterium abscessus: MIC Distribution and Comprehensive Investigation of Resistance Mechanisms.</title>
        <authorList>
            <person name="Ye M."/>
            <person name="Xu L."/>
            <person name="Zou Y."/>
            <person name="Li B."/>
            <person name="Guo Q."/>
            <person name="Zhang Y."/>
            <person name="Zhan M."/>
            <person name="Xu B."/>
            <person name="Yu F."/>
            <person name="Zhang Z."/>
            <person name="Chu H."/>
        </authorList>
    </citation>
    <scope>NUCLEOTIDE SEQUENCE [LARGE SCALE GENOMIC DNA]</scope>
    <source>
        <strain evidence="2 3">G143</strain>
    </source>
</reference>
<dbReference type="InterPro" id="IPR057204">
    <property type="entry name" value="DUF7882"/>
</dbReference>
<comment type="caution">
    <text evidence="2">The sequence shown here is derived from an EMBL/GenBank/DDBJ whole genome shotgun (WGS) entry which is preliminary data.</text>
</comment>
<protein>
    <recommendedName>
        <fullName evidence="1">DUF7882 domain-containing protein</fullName>
    </recommendedName>
</protein>
<gene>
    <name evidence="2" type="ORF">D2E76_19180</name>
</gene>
<proteinExistence type="predicted"/>
<evidence type="ECO:0000313" key="2">
    <source>
        <dbReference type="EMBL" id="RIT35123.1"/>
    </source>
</evidence>
<dbReference type="RefSeq" id="WP_100480965.1">
    <property type="nucleotide sequence ID" value="NZ_QDET01000001.1"/>
</dbReference>
<dbReference type="Pfam" id="PF25355">
    <property type="entry name" value="DUF7882"/>
    <property type="match status" value="1"/>
</dbReference>
<dbReference type="AlphaFoldDB" id="A0ABD7HKX3"/>
<sequence>MITIRDGEYAILTFQNDDSSAAEIAHLHVAAIRRFREGKGFPVTFSGHLEDVYGDPAGQMSIWFHPGMTLAFDYGTTAPVLIDEDRVVKTLESMDSSELGVLIGVRREDGSYPPLTTALPDKL</sequence>
<organism evidence="2 3">
    <name type="scientific">Mycobacteroides abscessus</name>
    <dbReference type="NCBI Taxonomy" id="36809"/>
    <lineage>
        <taxon>Bacteria</taxon>
        <taxon>Bacillati</taxon>
        <taxon>Actinomycetota</taxon>
        <taxon>Actinomycetes</taxon>
        <taxon>Mycobacteriales</taxon>
        <taxon>Mycobacteriaceae</taxon>
        <taxon>Mycobacteroides</taxon>
    </lineage>
</organism>
<evidence type="ECO:0000313" key="3">
    <source>
        <dbReference type="Proteomes" id="UP000284557"/>
    </source>
</evidence>
<feature type="domain" description="DUF7882" evidence="1">
    <location>
        <begin position="23"/>
        <end position="98"/>
    </location>
</feature>
<accession>A0ABD7HKX3</accession>